<organism evidence="1 2">
    <name type="scientific">Rufibacter hautae</name>
    <dbReference type="NCBI Taxonomy" id="2595005"/>
    <lineage>
        <taxon>Bacteria</taxon>
        <taxon>Pseudomonadati</taxon>
        <taxon>Bacteroidota</taxon>
        <taxon>Cytophagia</taxon>
        <taxon>Cytophagales</taxon>
        <taxon>Hymenobacteraceae</taxon>
        <taxon>Rufibacter</taxon>
    </lineage>
</organism>
<proteinExistence type="predicted"/>
<gene>
    <name evidence="1" type="ORF">FOA19_01670</name>
</gene>
<dbReference type="EMBL" id="VKKY01000001">
    <property type="protein sequence ID" value="KAA3439422.1"/>
    <property type="molecule type" value="Genomic_DNA"/>
</dbReference>
<comment type="caution">
    <text evidence="1">The sequence shown here is derived from an EMBL/GenBank/DDBJ whole genome shotgun (WGS) entry which is preliminary data.</text>
</comment>
<evidence type="ECO:0000313" key="1">
    <source>
        <dbReference type="EMBL" id="KAA3439422.1"/>
    </source>
</evidence>
<dbReference type="RefSeq" id="WP_149089065.1">
    <property type="nucleotide sequence ID" value="NZ_VKKY01000001.1"/>
</dbReference>
<dbReference type="Proteomes" id="UP000324133">
    <property type="component" value="Unassembled WGS sequence"/>
</dbReference>
<evidence type="ECO:0000313" key="2">
    <source>
        <dbReference type="Proteomes" id="UP000324133"/>
    </source>
</evidence>
<dbReference type="OrthoDB" id="9830760at2"/>
<sequence>MKNILYPLLFILLTMSCTPTDEISPEPDQNAYRPPTLVPSQVFGQWKLAKMIQRTQIAGQPDHSYPLPYEEILHLNPDSSVIRYRNGAKATGSFSIKTYPNITEWHVLIKLDDPSVAFHTFGNYNWGFGQGKGLWNGEAEYLLLDYSASDGPTAYYQKVTETK</sequence>
<keyword evidence="2" id="KW-1185">Reference proteome</keyword>
<evidence type="ECO:0008006" key="3">
    <source>
        <dbReference type="Google" id="ProtNLM"/>
    </source>
</evidence>
<name>A0A5B6TFN5_9BACT</name>
<dbReference type="AlphaFoldDB" id="A0A5B6TFN5"/>
<accession>A0A5B6TFN5</accession>
<dbReference type="PROSITE" id="PS51257">
    <property type="entry name" value="PROKAR_LIPOPROTEIN"/>
    <property type="match status" value="1"/>
</dbReference>
<protein>
    <recommendedName>
        <fullName evidence="3">Lipocalin-like domain-containing protein</fullName>
    </recommendedName>
</protein>
<reference evidence="1 2" key="1">
    <citation type="submission" date="2019-07" db="EMBL/GenBank/DDBJ databases">
        <title>Rufibacter sp. nov., isolated from lake sediment.</title>
        <authorList>
            <person name="Qu J.-H."/>
        </authorList>
    </citation>
    <scope>NUCLEOTIDE SEQUENCE [LARGE SCALE GENOMIC DNA]</scope>
    <source>
        <strain evidence="1 2">NBS58-1</strain>
    </source>
</reference>